<comment type="caution">
    <text evidence="2">The sequence shown here is derived from an EMBL/GenBank/DDBJ whole genome shotgun (WGS) entry which is preliminary data.</text>
</comment>
<evidence type="ECO:0000256" key="1">
    <source>
        <dbReference type="SAM" id="MobiDB-lite"/>
    </source>
</evidence>
<reference evidence="2 3" key="1">
    <citation type="submission" date="2024-10" db="EMBL/GenBank/DDBJ databases">
        <title>Updated reference genomes for cyclostephanoid diatoms.</title>
        <authorList>
            <person name="Roberts W.R."/>
            <person name="Alverson A.J."/>
        </authorList>
    </citation>
    <scope>NUCLEOTIDE SEQUENCE [LARGE SCALE GENOMIC DNA]</scope>
    <source>
        <strain evidence="2 3">AJA232-27</strain>
    </source>
</reference>
<feature type="compositionally biased region" description="Polar residues" evidence="1">
    <location>
        <begin position="365"/>
        <end position="377"/>
    </location>
</feature>
<dbReference type="EMBL" id="JALLBG020000137">
    <property type="protein sequence ID" value="KAL3762304.1"/>
    <property type="molecule type" value="Genomic_DNA"/>
</dbReference>
<evidence type="ECO:0000313" key="3">
    <source>
        <dbReference type="Proteomes" id="UP001530293"/>
    </source>
</evidence>
<feature type="region of interest" description="Disordered" evidence="1">
    <location>
        <begin position="354"/>
        <end position="377"/>
    </location>
</feature>
<proteinExistence type="predicted"/>
<organism evidence="2 3">
    <name type="scientific">Discostella pseudostelligera</name>
    <dbReference type="NCBI Taxonomy" id="259834"/>
    <lineage>
        <taxon>Eukaryota</taxon>
        <taxon>Sar</taxon>
        <taxon>Stramenopiles</taxon>
        <taxon>Ochrophyta</taxon>
        <taxon>Bacillariophyta</taxon>
        <taxon>Coscinodiscophyceae</taxon>
        <taxon>Thalassiosirophycidae</taxon>
        <taxon>Stephanodiscales</taxon>
        <taxon>Stephanodiscaceae</taxon>
        <taxon>Discostella</taxon>
    </lineage>
</organism>
<gene>
    <name evidence="2" type="ORF">ACHAWU_000951</name>
</gene>
<evidence type="ECO:0000313" key="2">
    <source>
        <dbReference type="EMBL" id="KAL3762304.1"/>
    </source>
</evidence>
<sequence>MTEYPCCPNPRCGHMLIDQPPGNATVQADNARAATAYVKLSDAYSKWKKKLRPQPICQETGDFLDKPPKPPKTLTSMLCCHCSQNGVDARRGKKCAVNCTISGTKYSLGQCPMCLCTCDAFVALDNYQTIRMATTLGAAQRAENRESTISFLDTYSNVNRMTQQDTFTHLHNMAKRGELASTNSQSVVNHIRNSGCLAQALGMLSNPPPQHILHDLRDKVDSIEHEAGPTHTSVCDMQCFGRASTAASARVYNNNLELSDYIPTSMPSEDSMIQQAIAASTSAGISHPNTSSAVALTSYMPPNMSDDEILRRAIAESTNANHNQARGGVVNDDPMSMSLSVECGDGSDNVKDNRKMPALSRPPVATTQFSVSSDPRSSISNLIATTNSSGFTPANSGICETTEEEPTPMIIVNTRSEIFRRRIEDRKTKTMTKERKAASVLAFGALTRCHPHNDEYVNVVNAVSDLPTPDRADEVMDYAEDALLLKQLEG</sequence>
<protein>
    <submittedName>
        <fullName evidence="2">Uncharacterized protein</fullName>
    </submittedName>
</protein>
<name>A0ABD3ME59_9STRA</name>
<keyword evidence="3" id="KW-1185">Reference proteome</keyword>
<dbReference type="AlphaFoldDB" id="A0ABD3ME59"/>
<accession>A0ABD3ME59</accession>
<dbReference type="Proteomes" id="UP001530293">
    <property type="component" value="Unassembled WGS sequence"/>
</dbReference>